<reference evidence="2" key="1">
    <citation type="submission" date="2023-03" db="EMBL/GenBank/DDBJ databases">
        <title>Massive genome expansion in bonnet fungi (Mycena s.s.) driven by repeated elements and novel gene families across ecological guilds.</title>
        <authorList>
            <consortium name="Lawrence Berkeley National Laboratory"/>
            <person name="Harder C.B."/>
            <person name="Miyauchi S."/>
            <person name="Viragh M."/>
            <person name="Kuo A."/>
            <person name="Thoen E."/>
            <person name="Andreopoulos B."/>
            <person name="Lu D."/>
            <person name="Skrede I."/>
            <person name="Drula E."/>
            <person name="Henrissat B."/>
            <person name="Morin E."/>
            <person name="Kohler A."/>
            <person name="Barry K."/>
            <person name="LaButti K."/>
            <person name="Morin E."/>
            <person name="Salamov A."/>
            <person name="Lipzen A."/>
            <person name="Mereny Z."/>
            <person name="Hegedus B."/>
            <person name="Baldrian P."/>
            <person name="Stursova M."/>
            <person name="Weitz H."/>
            <person name="Taylor A."/>
            <person name="Grigoriev I.V."/>
            <person name="Nagy L.G."/>
            <person name="Martin F."/>
            <person name="Kauserud H."/>
        </authorList>
    </citation>
    <scope>NUCLEOTIDE SEQUENCE</scope>
    <source>
        <strain evidence="2">CBHHK002</strain>
    </source>
</reference>
<evidence type="ECO:0000256" key="1">
    <source>
        <dbReference type="SAM" id="MobiDB-lite"/>
    </source>
</evidence>
<organism evidence="2 3">
    <name type="scientific">Mycena albidolilacea</name>
    <dbReference type="NCBI Taxonomy" id="1033008"/>
    <lineage>
        <taxon>Eukaryota</taxon>
        <taxon>Fungi</taxon>
        <taxon>Dikarya</taxon>
        <taxon>Basidiomycota</taxon>
        <taxon>Agaricomycotina</taxon>
        <taxon>Agaricomycetes</taxon>
        <taxon>Agaricomycetidae</taxon>
        <taxon>Agaricales</taxon>
        <taxon>Marasmiineae</taxon>
        <taxon>Mycenaceae</taxon>
        <taxon>Mycena</taxon>
    </lineage>
</organism>
<evidence type="ECO:0000313" key="2">
    <source>
        <dbReference type="EMBL" id="KAJ7334962.1"/>
    </source>
</evidence>
<evidence type="ECO:0000313" key="3">
    <source>
        <dbReference type="Proteomes" id="UP001218218"/>
    </source>
</evidence>
<sequence>MDKSPAVYDILCNEEAWQWDTFDRHNLVFHRDGTGEASIEFTLTKRRPRPIDPQRLLNEDLLLNDAFALRILNITVEHGCFPAPRDCGTRTSTWYQSQLLFDVSPYPAWEAWWAESRNMVDSVGQPNMRQFCARQLAKEDQGGLCLLARVQPLSVHNDEQELLPPVLEMEMWLCQIFKDLRDAPSCFKDPSGTVPKAPGGQNNILSPIVALVSVQLNTLIGLIRTVGDFTIVQTLLPSPLSSLGYTTSTGSEPNCRTLHVSDTTTEESTYGRHYGRPPLFKDTKNAS</sequence>
<keyword evidence="3" id="KW-1185">Reference proteome</keyword>
<dbReference type="AlphaFoldDB" id="A0AAD6ZSJ7"/>
<comment type="caution">
    <text evidence="2">The sequence shown here is derived from an EMBL/GenBank/DDBJ whole genome shotgun (WGS) entry which is preliminary data.</text>
</comment>
<protein>
    <submittedName>
        <fullName evidence="2">Uncharacterized protein</fullName>
    </submittedName>
</protein>
<dbReference type="EMBL" id="JARIHO010000032">
    <property type="protein sequence ID" value="KAJ7334962.1"/>
    <property type="molecule type" value="Genomic_DNA"/>
</dbReference>
<accession>A0AAD6ZSJ7</accession>
<dbReference type="Proteomes" id="UP001218218">
    <property type="component" value="Unassembled WGS sequence"/>
</dbReference>
<feature type="region of interest" description="Disordered" evidence="1">
    <location>
        <begin position="263"/>
        <end position="287"/>
    </location>
</feature>
<proteinExistence type="predicted"/>
<name>A0AAD6ZSJ7_9AGAR</name>
<gene>
    <name evidence="2" type="ORF">DFH08DRAFT_813991</name>
</gene>